<evidence type="ECO:0008006" key="5">
    <source>
        <dbReference type="Google" id="ProtNLM"/>
    </source>
</evidence>
<proteinExistence type="predicted"/>
<feature type="region of interest" description="Disordered" evidence="2">
    <location>
        <begin position="275"/>
        <end position="298"/>
    </location>
</feature>
<evidence type="ECO:0000313" key="4">
    <source>
        <dbReference type="Proteomes" id="UP001156690"/>
    </source>
</evidence>
<evidence type="ECO:0000256" key="2">
    <source>
        <dbReference type="SAM" id="MobiDB-lite"/>
    </source>
</evidence>
<feature type="compositionally biased region" description="Basic and acidic residues" evidence="2">
    <location>
        <begin position="20"/>
        <end position="29"/>
    </location>
</feature>
<dbReference type="RefSeq" id="WP_126608505.1">
    <property type="nucleotide sequence ID" value="NZ_AP025145.1"/>
</dbReference>
<feature type="compositionally biased region" description="Low complexity" evidence="2">
    <location>
        <begin position="275"/>
        <end position="285"/>
    </location>
</feature>
<dbReference type="Proteomes" id="UP001156690">
    <property type="component" value="Unassembled WGS sequence"/>
</dbReference>
<feature type="region of interest" description="Disordered" evidence="2">
    <location>
        <begin position="1"/>
        <end position="87"/>
    </location>
</feature>
<accession>A0AAV5NQI9</accession>
<evidence type="ECO:0000256" key="1">
    <source>
        <dbReference type="SAM" id="Coils"/>
    </source>
</evidence>
<sequence>MDIDDLDLTDTQTPEELDAILDKIEHETDAPDEQGVLSKSEPPSNDDQSEPNPSPPVDSEQADSASAGEDEPRTQALPSHDAIEAKDGKNIIPYHVLEQERATNKALKAQLDEYQSQQLDWEETQRRLELRNKQLEKLGIPPDELPEKVNISDEQLDALTEDYPDLAYVLRHLVAKVNHVDSKVDSAQASDPVSEAIAQNAELTQWQRVGGEQWQKALDIDDALRVSPEWANKPLTERFEEVVRQTHAAFVTPSTPRPSQQSVQANVEEQLSVVSDSLPVSPSEVGSPTTHEPSVRERMATANEDELMAMMGAMSDEDMEHLLASL</sequence>
<keyword evidence="4" id="KW-1185">Reference proteome</keyword>
<organism evidence="3 4">
    <name type="scientific">Vibrio penaeicida</name>
    <dbReference type="NCBI Taxonomy" id="104609"/>
    <lineage>
        <taxon>Bacteria</taxon>
        <taxon>Pseudomonadati</taxon>
        <taxon>Pseudomonadota</taxon>
        <taxon>Gammaproteobacteria</taxon>
        <taxon>Vibrionales</taxon>
        <taxon>Vibrionaceae</taxon>
        <taxon>Vibrio</taxon>
    </lineage>
</organism>
<protein>
    <recommendedName>
        <fullName evidence="5">ATPase</fullName>
    </recommendedName>
</protein>
<reference evidence="4" key="1">
    <citation type="journal article" date="2019" name="Int. J. Syst. Evol. Microbiol.">
        <title>The Global Catalogue of Microorganisms (GCM) 10K type strain sequencing project: providing services to taxonomists for standard genome sequencing and annotation.</title>
        <authorList>
            <consortium name="The Broad Institute Genomics Platform"/>
            <consortium name="The Broad Institute Genome Sequencing Center for Infectious Disease"/>
            <person name="Wu L."/>
            <person name="Ma J."/>
        </authorList>
    </citation>
    <scope>NUCLEOTIDE SEQUENCE [LARGE SCALE GENOMIC DNA]</scope>
    <source>
        <strain evidence="4">NBRC 15640</strain>
    </source>
</reference>
<gene>
    <name evidence="3" type="ORF">GCM10007932_22670</name>
</gene>
<feature type="compositionally biased region" description="Acidic residues" evidence="2">
    <location>
        <begin position="1"/>
        <end position="19"/>
    </location>
</feature>
<evidence type="ECO:0000313" key="3">
    <source>
        <dbReference type="EMBL" id="GLQ72907.1"/>
    </source>
</evidence>
<comment type="caution">
    <text evidence="3">The sequence shown here is derived from an EMBL/GenBank/DDBJ whole genome shotgun (WGS) entry which is preliminary data.</text>
</comment>
<dbReference type="AlphaFoldDB" id="A0AAV5NQI9"/>
<dbReference type="EMBL" id="BSNX01000022">
    <property type="protein sequence ID" value="GLQ72907.1"/>
    <property type="molecule type" value="Genomic_DNA"/>
</dbReference>
<feature type="coiled-coil region" evidence="1">
    <location>
        <begin position="97"/>
        <end position="124"/>
    </location>
</feature>
<keyword evidence="1" id="KW-0175">Coiled coil</keyword>
<name>A0AAV5NQI9_9VIBR</name>